<keyword evidence="4" id="KW-1185">Reference proteome</keyword>
<organism evidence="3 4">
    <name type="scientific">Pseudogymnoascus verrucosus</name>
    <dbReference type="NCBI Taxonomy" id="342668"/>
    <lineage>
        <taxon>Eukaryota</taxon>
        <taxon>Fungi</taxon>
        <taxon>Dikarya</taxon>
        <taxon>Ascomycota</taxon>
        <taxon>Pezizomycotina</taxon>
        <taxon>Leotiomycetes</taxon>
        <taxon>Thelebolales</taxon>
        <taxon>Thelebolaceae</taxon>
        <taxon>Pseudogymnoascus</taxon>
    </lineage>
</organism>
<reference evidence="3 4" key="1">
    <citation type="submission" date="2016-03" db="EMBL/GenBank/DDBJ databases">
        <title>Comparative genomics of Pseudogymnoascus destructans, the fungus causing white-nose syndrome of bats.</title>
        <authorList>
            <person name="Palmer J.M."/>
            <person name="Drees K.P."/>
            <person name="Foster J.T."/>
            <person name="Lindner D.L."/>
        </authorList>
    </citation>
    <scope>NUCLEOTIDE SEQUENCE [LARGE SCALE GENOMIC DNA]</scope>
    <source>
        <strain evidence="3 4">UAMH 10579</strain>
    </source>
</reference>
<feature type="region of interest" description="Disordered" evidence="1">
    <location>
        <begin position="369"/>
        <end position="401"/>
    </location>
</feature>
<name>A0A2P2SWW7_9PEZI</name>
<reference evidence="4" key="2">
    <citation type="journal article" date="2018" name="Nat. Commun.">
        <title>Extreme sensitivity to ultraviolet light in the fungal pathogen causing white-nose syndrome of bats.</title>
        <authorList>
            <person name="Palmer J.M."/>
            <person name="Drees K.P."/>
            <person name="Foster J.T."/>
            <person name="Lindner D.L."/>
        </authorList>
    </citation>
    <scope>NUCLEOTIDE SEQUENCE [LARGE SCALE GENOMIC DNA]</scope>
    <source>
        <strain evidence="4">UAMH 10579</strain>
    </source>
</reference>
<protein>
    <recommendedName>
        <fullName evidence="2">DUF7918 domain-containing protein</fullName>
    </recommendedName>
</protein>
<evidence type="ECO:0000259" key="2">
    <source>
        <dbReference type="Pfam" id="PF25534"/>
    </source>
</evidence>
<feature type="domain" description="DUF7918" evidence="2">
    <location>
        <begin position="10"/>
        <end position="251"/>
    </location>
</feature>
<dbReference type="PANTHER" id="PTHR36223:SF1">
    <property type="entry name" value="TRANSCRIPTION ELONGATION FACTOR EAF N-TERMINAL DOMAIN-CONTAINING PROTEIN"/>
    <property type="match status" value="1"/>
</dbReference>
<dbReference type="OrthoDB" id="3364132at2759"/>
<dbReference type="Pfam" id="PF25534">
    <property type="entry name" value="DUF7918"/>
    <property type="match status" value="1"/>
</dbReference>
<accession>A0A2P2SWW7</accession>
<dbReference type="AlphaFoldDB" id="A0A2P2SWW7"/>
<dbReference type="PANTHER" id="PTHR36223">
    <property type="entry name" value="BETA-LACTAMASE-TYPE TRANSPEPTIDASE FOLD DOMAIN CONTAINING PROTEIN"/>
    <property type="match status" value="1"/>
</dbReference>
<dbReference type="InterPro" id="IPR057678">
    <property type="entry name" value="DUF7918"/>
</dbReference>
<gene>
    <name evidence="3" type="ORF">VE01_00136</name>
</gene>
<dbReference type="EMBL" id="KV460206">
    <property type="protein sequence ID" value="OBU01348.1"/>
    <property type="molecule type" value="Genomic_DNA"/>
</dbReference>
<proteinExistence type="predicted"/>
<evidence type="ECO:0000313" key="4">
    <source>
        <dbReference type="Proteomes" id="UP000091956"/>
    </source>
</evidence>
<evidence type="ECO:0000313" key="3">
    <source>
        <dbReference type="EMBL" id="OBU01348.1"/>
    </source>
</evidence>
<dbReference type="Proteomes" id="UP000091956">
    <property type="component" value="Unassembled WGS sequence"/>
</dbReference>
<dbReference type="GeneID" id="28833522"/>
<evidence type="ECO:0000256" key="1">
    <source>
        <dbReference type="SAM" id="MobiDB-lite"/>
    </source>
</evidence>
<dbReference type="RefSeq" id="XP_018135080.1">
    <property type="nucleotide sequence ID" value="XM_018269669.1"/>
</dbReference>
<sequence length="417" mass="46941">MAILSILPKISVTVHNAQGQLPEYADDEPDAVKKQNSPFSVVVSNYVEVPSDGGPFWLKFRVEAPYTHRPNRIIFAFEDPAGYLVQMSCGPHDLVNAEPWERLMDGYYDYADEEALFRSFQFTKLNILPGDGESDDISEMDRKRMAKLGMLEVRVLLGTWQHSEGSEMGTADISESIDHAAFTANIATEKVSERKSLSLGMTYNNEVVDANEIPEPADFIYLNGWWDPVAIFRFKYRSRADLQKLLLVEKSPELEELPREKLLPTLPTTPLPSCAPSLTPASKAFEDLTFSEVRDLARKQYMGFDKVGGDEMETLAKQKHAEQMEYANDEVTRLFFDELTFAQVRNLAKKQHKSFEELNTDEIEKLARQKHSESIVSPQALISGAADERNGQGKRKAPIKAEDADGAAISVLAKKRK</sequence>